<proteinExistence type="inferred from homology"/>
<dbReference type="InterPro" id="IPR044861">
    <property type="entry name" value="IPNS-like_FE2OG_OXY"/>
</dbReference>
<dbReference type="PANTHER" id="PTHR10209">
    <property type="entry name" value="OXIDOREDUCTASE, 2OG-FE II OXYGENASE FAMILY PROTEIN"/>
    <property type="match status" value="1"/>
</dbReference>
<dbReference type="InterPro" id="IPR005123">
    <property type="entry name" value="Oxoglu/Fe-dep_dioxygenase_dom"/>
</dbReference>
<evidence type="ECO:0000313" key="7">
    <source>
        <dbReference type="EMBL" id="KAJ9154184.1"/>
    </source>
</evidence>
<dbReference type="Pfam" id="PF14226">
    <property type="entry name" value="DIOX_N"/>
    <property type="match status" value="1"/>
</dbReference>
<evidence type="ECO:0000313" key="8">
    <source>
        <dbReference type="Proteomes" id="UP001174677"/>
    </source>
</evidence>
<evidence type="ECO:0000256" key="4">
    <source>
        <dbReference type="ARBA" id="ARBA00023004"/>
    </source>
</evidence>
<name>A0ABQ9L1P5_HEVBR</name>
<keyword evidence="4 5" id="KW-0408">Iron</keyword>
<dbReference type="Proteomes" id="UP001174677">
    <property type="component" value="Chromosome 15"/>
</dbReference>
<dbReference type="Gene3D" id="2.60.120.330">
    <property type="entry name" value="B-lactam Antibiotic, Isopenicillin N Synthase, Chain"/>
    <property type="match status" value="1"/>
</dbReference>
<accession>A0ABQ9L1P5</accession>
<dbReference type="InterPro" id="IPR027443">
    <property type="entry name" value="IPNS-like_sf"/>
</dbReference>
<dbReference type="SUPFAM" id="SSF51197">
    <property type="entry name" value="Clavaminate synthase-like"/>
    <property type="match status" value="1"/>
</dbReference>
<dbReference type="PANTHER" id="PTHR10209:SF864">
    <property type="entry name" value="FE2OG DIOXYGENASE DOMAIN-CONTAINING PROTEIN"/>
    <property type="match status" value="1"/>
</dbReference>
<evidence type="ECO:0000256" key="3">
    <source>
        <dbReference type="ARBA" id="ARBA00023002"/>
    </source>
</evidence>
<keyword evidence="2 5" id="KW-0479">Metal-binding</keyword>
<reference evidence="7 8" key="1">
    <citation type="journal article" date="2023" name="Plant Biotechnol. J.">
        <title>Chromosome-level wild Hevea brasiliensis genome provides new tools for genomic-assisted breeding and valuable loci to elevate rubber yield.</title>
        <authorList>
            <person name="Cheng H."/>
            <person name="Song X."/>
            <person name="Hu Y."/>
            <person name="Wu T."/>
            <person name="Yang Q."/>
            <person name="An Z."/>
            <person name="Feng S."/>
            <person name="Deng Z."/>
            <person name="Wu W."/>
            <person name="Zeng X."/>
            <person name="Tu M."/>
            <person name="Wang X."/>
            <person name="Huang H."/>
        </authorList>
    </citation>
    <scope>NUCLEOTIDE SEQUENCE [LARGE SCALE GENOMIC DNA]</scope>
    <source>
        <strain evidence="7">MT/VB/25A 57/8</strain>
    </source>
</reference>
<dbReference type="EMBL" id="JARPOI010000015">
    <property type="protein sequence ID" value="KAJ9154184.1"/>
    <property type="molecule type" value="Genomic_DNA"/>
</dbReference>
<dbReference type="InterPro" id="IPR026992">
    <property type="entry name" value="DIOX_N"/>
</dbReference>
<keyword evidence="3 5" id="KW-0560">Oxidoreductase</keyword>
<keyword evidence="8" id="KW-1185">Reference proteome</keyword>
<evidence type="ECO:0000256" key="5">
    <source>
        <dbReference type="RuleBase" id="RU003682"/>
    </source>
</evidence>
<dbReference type="Pfam" id="PF03171">
    <property type="entry name" value="2OG-FeII_Oxy"/>
    <property type="match status" value="1"/>
</dbReference>
<feature type="domain" description="Fe2OG dioxygenase" evidence="6">
    <location>
        <begin position="218"/>
        <end position="319"/>
    </location>
</feature>
<protein>
    <recommendedName>
        <fullName evidence="6">Fe2OG dioxygenase domain-containing protein</fullName>
    </recommendedName>
</protein>
<evidence type="ECO:0000259" key="6">
    <source>
        <dbReference type="PROSITE" id="PS51471"/>
    </source>
</evidence>
<evidence type="ECO:0000256" key="2">
    <source>
        <dbReference type="ARBA" id="ARBA00022723"/>
    </source>
</evidence>
<evidence type="ECO:0000256" key="1">
    <source>
        <dbReference type="ARBA" id="ARBA00008056"/>
    </source>
</evidence>
<comment type="similarity">
    <text evidence="1 5">Belongs to the iron/ascorbate-dependent oxidoreductase family.</text>
</comment>
<comment type="caution">
    <text evidence="7">The sequence shown here is derived from an EMBL/GenBank/DDBJ whole genome shotgun (WGS) entry which is preliminary data.</text>
</comment>
<organism evidence="7 8">
    <name type="scientific">Hevea brasiliensis</name>
    <name type="common">Para rubber tree</name>
    <name type="synonym">Siphonia brasiliensis</name>
    <dbReference type="NCBI Taxonomy" id="3981"/>
    <lineage>
        <taxon>Eukaryota</taxon>
        <taxon>Viridiplantae</taxon>
        <taxon>Streptophyta</taxon>
        <taxon>Embryophyta</taxon>
        <taxon>Tracheophyta</taxon>
        <taxon>Spermatophyta</taxon>
        <taxon>Magnoliopsida</taxon>
        <taxon>eudicotyledons</taxon>
        <taxon>Gunneridae</taxon>
        <taxon>Pentapetalae</taxon>
        <taxon>rosids</taxon>
        <taxon>fabids</taxon>
        <taxon>Malpighiales</taxon>
        <taxon>Euphorbiaceae</taxon>
        <taxon>Crotonoideae</taxon>
        <taxon>Micrandreae</taxon>
        <taxon>Hevea</taxon>
    </lineage>
</organism>
<gene>
    <name evidence="7" type="ORF">P3X46_027547</name>
</gene>
<sequence>MVVTNSSENQMEMDSNYDRKSELKAFDDTKAGVKGLVDAGLTKIPRIFNSQQFICNHNSTSRSDQLDIPVIDLKGNLEDSSLDAKIIDKVRSACEKWGFFRLINHGVPNNILDETLDGVRRFHEQGTEAKKEFYTRDFSKKVLYMSNFDLYQAGATNWRDSFVTFMAPDPPSPQELPDVCRDIVIEYTNQVMKLGNTLFQLLSQALGLNPYHLKDMGCAKGLLFLGHYYPPCPEPELTMGTTQHTDGNFITILVQDQIEGLQVLHQDQWVDVSPLHGSLVVNIGDLLQLISNDKFISVNHRVLAKKVGPRISVACFYRPQIQTGSSSEIYGPIKELLSEENPPIYRETDVKDYMRIYFSKGLDGTSPLVHFKL</sequence>
<dbReference type="PROSITE" id="PS51471">
    <property type="entry name" value="FE2OG_OXY"/>
    <property type="match status" value="1"/>
</dbReference>